<dbReference type="Pfam" id="PF00580">
    <property type="entry name" value="UvrD-helicase"/>
    <property type="match status" value="1"/>
</dbReference>
<keyword evidence="1 5" id="KW-0547">Nucleotide-binding</keyword>
<dbReference type="PANTHER" id="PTHR21529">
    <property type="entry name" value="MAMMARY TURMOR VIRUS RECEPTOR HOMOLOG 1, 2 MTVR1, 2"/>
    <property type="match status" value="1"/>
</dbReference>
<dbReference type="STRING" id="436010.A0A166TAN7"/>
<dbReference type="OrthoDB" id="3156807at2759"/>
<evidence type="ECO:0000313" key="9">
    <source>
        <dbReference type="Proteomes" id="UP000076532"/>
    </source>
</evidence>
<evidence type="ECO:0000313" key="8">
    <source>
        <dbReference type="EMBL" id="KZP30411.1"/>
    </source>
</evidence>
<feature type="compositionally biased region" description="Polar residues" evidence="6">
    <location>
        <begin position="1722"/>
        <end position="1742"/>
    </location>
</feature>
<dbReference type="GO" id="GO:0016787">
    <property type="term" value="F:hydrolase activity"/>
    <property type="evidence" value="ECO:0007669"/>
    <property type="project" value="UniProtKB-UniRule"/>
</dbReference>
<feature type="binding site" evidence="5">
    <location>
        <begin position="292"/>
        <end position="299"/>
    </location>
    <ligand>
        <name>ATP</name>
        <dbReference type="ChEBI" id="CHEBI:30616"/>
    </ligand>
</feature>
<dbReference type="PROSITE" id="PS51198">
    <property type="entry name" value="UVRD_HELICASE_ATP_BIND"/>
    <property type="match status" value="1"/>
</dbReference>
<dbReference type="InterPro" id="IPR014016">
    <property type="entry name" value="UvrD-like_ATP-bd"/>
</dbReference>
<evidence type="ECO:0000256" key="5">
    <source>
        <dbReference type="PROSITE-ProRule" id="PRU00560"/>
    </source>
</evidence>
<evidence type="ECO:0000256" key="3">
    <source>
        <dbReference type="ARBA" id="ARBA00022806"/>
    </source>
</evidence>
<dbReference type="GO" id="GO:0004386">
    <property type="term" value="F:helicase activity"/>
    <property type="evidence" value="ECO:0007669"/>
    <property type="project" value="UniProtKB-UniRule"/>
</dbReference>
<dbReference type="InterPro" id="IPR039904">
    <property type="entry name" value="TRANK1"/>
</dbReference>
<accession>A0A166TAN7</accession>
<keyword evidence="4 5" id="KW-0067">ATP-binding</keyword>
<dbReference type="InterPro" id="IPR014017">
    <property type="entry name" value="DNA_helicase_UvrD-like_C"/>
</dbReference>
<keyword evidence="9" id="KW-1185">Reference proteome</keyword>
<proteinExistence type="predicted"/>
<dbReference type="InterPro" id="IPR027417">
    <property type="entry name" value="P-loop_NTPase"/>
</dbReference>
<evidence type="ECO:0000256" key="6">
    <source>
        <dbReference type="SAM" id="MobiDB-lite"/>
    </source>
</evidence>
<keyword evidence="2 5" id="KW-0378">Hydrolase</keyword>
<evidence type="ECO:0000256" key="2">
    <source>
        <dbReference type="ARBA" id="ARBA00022801"/>
    </source>
</evidence>
<evidence type="ECO:0000256" key="4">
    <source>
        <dbReference type="ARBA" id="ARBA00022840"/>
    </source>
</evidence>
<feature type="region of interest" description="Disordered" evidence="6">
    <location>
        <begin position="1716"/>
        <end position="1743"/>
    </location>
</feature>
<dbReference type="Proteomes" id="UP000076532">
    <property type="component" value="Unassembled WGS sequence"/>
</dbReference>
<dbReference type="PANTHER" id="PTHR21529:SF4">
    <property type="entry name" value="TPR AND ANKYRIN REPEAT-CONTAINING PROTEIN 1"/>
    <property type="match status" value="1"/>
</dbReference>
<name>A0A166TAN7_9AGAM</name>
<protein>
    <recommendedName>
        <fullName evidence="7">UvrD-like helicase ATP-binding domain-containing protein</fullName>
    </recommendedName>
</protein>
<evidence type="ECO:0000256" key="1">
    <source>
        <dbReference type="ARBA" id="ARBA00022741"/>
    </source>
</evidence>
<gene>
    <name evidence="8" type="ORF">FIBSPDRAFT_1038371</name>
</gene>
<organism evidence="8 9">
    <name type="scientific">Athelia psychrophila</name>
    <dbReference type="NCBI Taxonomy" id="1759441"/>
    <lineage>
        <taxon>Eukaryota</taxon>
        <taxon>Fungi</taxon>
        <taxon>Dikarya</taxon>
        <taxon>Basidiomycota</taxon>
        <taxon>Agaricomycotina</taxon>
        <taxon>Agaricomycetes</taxon>
        <taxon>Agaricomycetidae</taxon>
        <taxon>Atheliales</taxon>
        <taxon>Atheliaceae</taxon>
        <taxon>Athelia</taxon>
    </lineage>
</organism>
<evidence type="ECO:0000259" key="7">
    <source>
        <dbReference type="PROSITE" id="PS51198"/>
    </source>
</evidence>
<dbReference type="SUPFAM" id="SSF52540">
    <property type="entry name" value="P-loop containing nucleoside triphosphate hydrolases"/>
    <property type="match status" value="1"/>
</dbReference>
<dbReference type="Gene3D" id="3.40.50.300">
    <property type="entry name" value="P-loop containing nucleotide triphosphate hydrolases"/>
    <property type="match status" value="2"/>
</dbReference>
<dbReference type="EMBL" id="KV417494">
    <property type="protein sequence ID" value="KZP30411.1"/>
    <property type="molecule type" value="Genomic_DNA"/>
</dbReference>
<reference evidence="8 9" key="1">
    <citation type="journal article" date="2016" name="Mol. Biol. Evol.">
        <title>Comparative Genomics of Early-Diverging Mushroom-Forming Fungi Provides Insights into the Origins of Lignocellulose Decay Capabilities.</title>
        <authorList>
            <person name="Nagy L.G."/>
            <person name="Riley R."/>
            <person name="Tritt A."/>
            <person name="Adam C."/>
            <person name="Daum C."/>
            <person name="Floudas D."/>
            <person name="Sun H."/>
            <person name="Yadav J.S."/>
            <person name="Pangilinan J."/>
            <person name="Larsson K.H."/>
            <person name="Matsuura K."/>
            <person name="Barry K."/>
            <person name="Labutti K."/>
            <person name="Kuo R."/>
            <person name="Ohm R.A."/>
            <person name="Bhattacharya S.S."/>
            <person name="Shirouzu T."/>
            <person name="Yoshinaga Y."/>
            <person name="Martin F.M."/>
            <person name="Grigoriev I.V."/>
            <person name="Hibbett D.S."/>
        </authorList>
    </citation>
    <scope>NUCLEOTIDE SEQUENCE [LARGE SCALE GENOMIC DNA]</scope>
    <source>
        <strain evidence="8 9">CBS 109695</strain>
    </source>
</reference>
<feature type="domain" description="UvrD-like helicase ATP-binding" evidence="7">
    <location>
        <begin position="271"/>
        <end position="639"/>
    </location>
</feature>
<sequence>MQQAEGLVATLLQEQKEILKEYFEVLRDASLAHIFKTEYFSQVPSSSKPAEVGLTVEEPQSTGTSVLHSAFFSERAAGFGDWCLLLSTRAIKDLREARWDDQALVDNILKKMRELSNGNFSGDNQKRLNGSSSEVPIYEAKTRDQRLIYQVDCVPEYDSSSERQVLRIFGVYNHTQNDRLWQSMGIQLATKGEEYRRRCIYRKPHYPRDNVFVPGTFPLLEVPETKASKSELDLPHEDLDALHSLLVLDKFVVFSQALLNSIVADKDVEHIFDVSPQEWEIIQHPSSCYVIGRSGTGKTTTMLFKMFHVENRSTMLGNKNSPKPRQLFVTQSRMLAGKVEEYFAKLMDALTTARYSLEELAILAKSHREDAGLVDLDDQANWRNDLPDRFSKLQDEHFPLFVTFDRLCGLLEADFMTVHRTTDDDILNRALGAQNEGAMVSYDLFRNTYWDRFPQHLTKGLDPSLVFSEIMGVIKGSEAALNSPDRFIHKNDYINLSHRTQSTFALQRNAIYDVFEVYMKHKHNAGHRDSADRTHAILNALAAGIIPHKEIDYIYVDEVQDNLLIDAQLLRYLCRNQNGLFWAGDTAQTISVGSSFRFDDLKAFLFRVEEHGNAPTTTGVSATIIHPQTFQLAVNYRSHAGIVNTAHTLISLITSFWPHAIDTLAQETGLVDGLKPIFFHGWNADTIRYEQFIFGASDGHIEFGAQQCILVRNDRARDQLRDEVGDIGIIMTLYESKGLEFNDVLLYKFFENSTATLSQWRVVLNALPPMSLGVPAPQFSDTRHAAICSELKSLYVAITRARKKVWIVDCSDRGEPMRMVWESKNQVHSCTPGANVPQLAVSSTPEEWAAAGENFFQHKRYIQAIHCFERASMFREVDVAKAYSLRAQARAIPTNQGVRRRTAFTHAAEAFLQCAAATNKTNERRTYYTITGDCFIILVAYRRAAEAYLAGEAFTKAAISYRKAGNFQEAVKVIKQHRREMDTDVVNRVMDVARLDCFRDRDIEESQILSQTKELFEGDMKQAMSFFSEYGFDSARATLLVQLGDPVEAAGIHFGAGRLNDGIKVLLKHKGSMPCAKFAAKCTIEAFWKSLSFGVGVDDVADRSTLNQWRKVAEQLDSSMLSQRELSEIAMFNAIFQKDTKRLEQLGLEFYKEKNMHAALLCLDHIFTNTPSLQGLSAGETVKTLEMFFSYATLLRDIACFKDPCGNEQIRKVFGFVELREDVFAMTPGSTLHREVANQQMFFQDKDGHRTVSRNDASRVIRRYLTDRLRQRVLEENKTCRAAKSLQPSAYPCIDALAGTCKTHGCQHAHIKPEDISLSWYQNRVRAHLLQIQIYQTLHFIDLGPGTHREDEQRYWLDRLYTEINPNLYVFGCRESLDLSVIPGNEKALMIVLNWAKHMIYTADANAPTFLTNFLQAALLGLGQDSQGTLEAIRQAPYLAYNFQPPTKLVRPLRYHRDGFYVMHDLARYLDKSDPLCVKSGVMFIRHFVTTMVPMRTSLACEIFEDLCTAFVVLMHPSLHGVTLPRSWLSRLLRNGRPRGDRHLHSELVELILNLIGKLHASLGTENLPQTEDAFGMVPVVSRQIYIFRLCRSLCLLGQNLNNRVLRDRIGHRIAYFNRRGMQQPELYRRYFEANHWHHLSQAACDSMNGSPMDEIVQLYQENPRHHIGTPRGIRRIVFKQAGDVPALLEFFDKPVSANSGMTSGTKIGSIASTLRHPPITDQDTNLMTKSPPNRQEQSQPTADKIRRVVSPLADSQTSGQDVDFSTAAIVFSTDDHPQSHSIIRINPRPEDVELQETNAPEEETDEPQMDLTVDADALAQSLQSTSGQVVSNAPTEEQIHAALRIQTAYRRLLRYRRTSARTGLSAARNRHFLKCRLESEKMDWPRGGFCLSPPRYRVLFLGPIPHLLVCLERARTVAWEDALKAKMRVATAKHEDLEDVQKKVKTANDMVEKVCQLEQALGAQGVVHRSQDYTTLEQLVCDAIHLTRKLSCAKQMEEDLSLVAKAIIKQRQPPARNQNQP</sequence>
<dbReference type="Pfam" id="PF13361">
    <property type="entry name" value="UvrD_C"/>
    <property type="match status" value="1"/>
</dbReference>
<keyword evidence="3 5" id="KW-0347">Helicase</keyword>
<dbReference type="GO" id="GO:0005524">
    <property type="term" value="F:ATP binding"/>
    <property type="evidence" value="ECO:0007669"/>
    <property type="project" value="UniProtKB-UniRule"/>
</dbReference>